<name>A0ABV6BY52_9FLAO</name>
<keyword evidence="1" id="KW-0436">Ligase</keyword>
<dbReference type="Gene3D" id="3.90.1140.10">
    <property type="entry name" value="Cyclic phosphodiesterase"/>
    <property type="match status" value="1"/>
</dbReference>
<evidence type="ECO:0000313" key="1">
    <source>
        <dbReference type="EMBL" id="MFC0080363.1"/>
    </source>
</evidence>
<dbReference type="InterPro" id="IPR009097">
    <property type="entry name" value="Cyclic_Pdiesterase"/>
</dbReference>
<dbReference type="GO" id="GO:0016874">
    <property type="term" value="F:ligase activity"/>
    <property type="evidence" value="ECO:0007669"/>
    <property type="project" value="UniProtKB-KW"/>
</dbReference>
<organism evidence="1 2">
    <name type="scientific">Flavobacterium procerum</name>
    <dbReference type="NCBI Taxonomy" id="1455569"/>
    <lineage>
        <taxon>Bacteria</taxon>
        <taxon>Pseudomonadati</taxon>
        <taxon>Bacteroidota</taxon>
        <taxon>Flavobacteriia</taxon>
        <taxon>Flavobacteriales</taxon>
        <taxon>Flavobacteriaceae</taxon>
        <taxon>Flavobacterium</taxon>
    </lineage>
</organism>
<keyword evidence="2" id="KW-1185">Reference proteome</keyword>
<dbReference type="SUPFAM" id="SSF55144">
    <property type="entry name" value="LigT-like"/>
    <property type="match status" value="1"/>
</dbReference>
<proteinExistence type="predicted"/>
<gene>
    <name evidence="1" type="ORF">ACFFLS_25190</name>
</gene>
<dbReference type="Proteomes" id="UP001589734">
    <property type="component" value="Unassembled WGS sequence"/>
</dbReference>
<sequence length="226" mass="26484">MNLKKHYDQLYQESSKVILSNNYAIDYEIKNEQDSRFGITLLLRPDEKTKSAVHLFLNELQKIEPNQYYYPDSDIHITIMSIISCYNGFTLDKINVEEYISIIQKSLIDLNEIKIRFQGVTASASALMLQGFPADESLNILRNNLRGNFKKTNLEQSIDSRYAISTAHATVMRFQEKLQNPTKLIETTEKFRSFDFGEFRAENLELVFNDWYQRTEKTIHLKNFSL</sequence>
<dbReference type="RefSeq" id="WP_379682718.1">
    <property type="nucleotide sequence ID" value="NZ_JBHLYW010000032.1"/>
</dbReference>
<reference evidence="1 2" key="1">
    <citation type="submission" date="2024-09" db="EMBL/GenBank/DDBJ databases">
        <authorList>
            <person name="Sun Q."/>
            <person name="Mori K."/>
        </authorList>
    </citation>
    <scope>NUCLEOTIDE SEQUENCE [LARGE SCALE GENOMIC DNA]</scope>
    <source>
        <strain evidence="1 2">CGMCC 1.12926</strain>
    </source>
</reference>
<comment type="caution">
    <text evidence="1">The sequence shown here is derived from an EMBL/GenBank/DDBJ whole genome shotgun (WGS) entry which is preliminary data.</text>
</comment>
<protein>
    <submittedName>
        <fullName evidence="1">2'-5' RNA ligase family protein</fullName>
    </submittedName>
</protein>
<accession>A0ABV6BY52</accession>
<dbReference type="EMBL" id="JBHLYW010000032">
    <property type="protein sequence ID" value="MFC0080363.1"/>
    <property type="molecule type" value="Genomic_DNA"/>
</dbReference>
<evidence type="ECO:0000313" key="2">
    <source>
        <dbReference type="Proteomes" id="UP001589734"/>
    </source>
</evidence>